<dbReference type="NCBIfam" id="NF008722">
    <property type="entry name" value="PRK11716.1"/>
    <property type="match status" value="1"/>
</dbReference>
<proteinExistence type="inferred from homology"/>
<dbReference type="InterPro" id="IPR000847">
    <property type="entry name" value="LysR_HTH_N"/>
</dbReference>
<evidence type="ECO:0000313" key="6">
    <source>
        <dbReference type="EMBL" id="MFC3032248.1"/>
    </source>
</evidence>
<gene>
    <name evidence="6" type="primary">ilvY</name>
    <name evidence="6" type="ORF">ACFOEE_06945</name>
</gene>
<dbReference type="RefSeq" id="WP_377122464.1">
    <property type="nucleotide sequence ID" value="NZ_JBHRSD010000011.1"/>
</dbReference>
<protein>
    <submittedName>
        <fullName evidence="6">HTH-type transcriptional activator IlvY</fullName>
    </submittedName>
</protein>
<keyword evidence="3" id="KW-0238">DNA-binding</keyword>
<accession>A0ABV7CI28</accession>
<evidence type="ECO:0000313" key="7">
    <source>
        <dbReference type="Proteomes" id="UP001595453"/>
    </source>
</evidence>
<comment type="caution">
    <text evidence="6">The sequence shown here is derived from an EMBL/GenBank/DDBJ whole genome shotgun (WGS) entry which is preliminary data.</text>
</comment>
<dbReference type="SUPFAM" id="SSF53850">
    <property type="entry name" value="Periplasmic binding protein-like II"/>
    <property type="match status" value="1"/>
</dbReference>
<keyword evidence="7" id="KW-1185">Reference proteome</keyword>
<sequence>MDHKQLQYFLTLAETLHFSRASERCFISAPTLSRQIKQLEQEVGEALFYRDNRSVRLTATGAAFVRYAKASLASWQQFKSECQDENAPLTGQLHLFCSVTASYSFVYQLFAEFRKRHPHVELHLTTGDPAQSIARVQKESADLAVAVKPAQLPNGLEFVALGKSSLHLIAPTLECPLTEQIQQGSRLAELTFIVAEEGVVKERFEQLAQQEGFVPKVYAYVAGHEALVALVSLGFGIALVPDVVLQQSPFKDKVQILPNHGIAEIEIGLVAQKRRVNEAVIQSFWLCSQEIFTP</sequence>
<dbReference type="SUPFAM" id="SSF46785">
    <property type="entry name" value="Winged helix' DNA-binding domain"/>
    <property type="match status" value="1"/>
</dbReference>
<keyword evidence="4" id="KW-0804">Transcription</keyword>
<name>A0ABV7CI28_9GAMM</name>
<dbReference type="InterPro" id="IPR005119">
    <property type="entry name" value="LysR_subst-bd"/>
</dbReference>
<comment type="similarity">
    <text evidence="1">Belongs to the LysR transcriptional regulatory family.</text>
</comment>
<evidence type="ECO:0000256" key="2">
    <source>
        <dbReference type="ARBA" id="ARBA00023015"/>
    </source>
</evidence>
<evidence type="ECO:0000259" key="5">
    <source>
        <dbReference type="PROSITE" id="PS50931"/>
    </source>
</evidence>
<dbReference type="Gene3D" id="3.40.190.10">
    <property type="entry name" value="Periplasmic binding protein-like II"/>
    <property type="match status" value="2"/>
</dbReference>
<dbReference type="EMBL" id="JBHRSD010000011">
    <property type="protein sequence ID" value="MFC3032248.1"/>
    <property type="molecule type" value="Genomic_DNA"/>
</dbReference>
<organism evidence="6 7">
    <name type="scientific">Pseudoalteromonas fenneropenaei</name>
    <dbReference type="NCBI Taxonomy" id="1737459"/>
    <lineage>
        <taxon>Bacteria</taxon>
        <taxon>Pseudomonadati</taxon>
        <taxon>Pseudomonadota</taxon>
        <taxon>Gammaproteobacteria</taxon>
        <taxon>Alteromonadales</taxon>
        <taxon>Pseudoalteromonadaceae</taxon>
        <taxon>Pseudoalteromonas</taxon>
    </lineage>
</organism>
<dbReference type="InterPro" id="IPR036388">
    <property type="entry name" value="WH-like_DNA-bd_sf"/>
</dbReference>
<dbReference type="Pfam" id="PF03466">
    <property type="entry name" value="LysR_substrate"/>
    <property type="match status" value="1"/>
</dbReference>
<evidence type="ECO:0000256" key="1">
    <source>
        <dbReference type="ARBA" id="ARBA00009437"/>
    </source>
</evidence>
<dbReference type="PANTHER" id="PTHR30126">
    <property type="entry name" value="HTH-TYPE TRANSCRIPTIONAL REGULATOR"/>
    <property type="match status" value="1"/>
</dbReference>
<dbReference type="PANTHER" id="PTHR30126:SF81">
    <property type="entry name" value="HTH-TYPE TRANSCRIPTIONAL REGULATOR ILVY"/>
    <property type="match status" value="1"/>
</dbReference>
<evidence type="ECO:0000256" key="3">
    <source>
        <dbReference type="ARBA" id="ARBA00023125"/>
    </source>
</evidence>
<reference evidence="7" key="1">
    <citation type="journal article" date="2019" name="Int. J. Syst. Evol. Microbiol.">
        <title>The Global Catalogue of Microorganisms (GCM) 10K type strain sequencing project: providing services to taxonomists for standard genome sequencing and annotation.</title>
        <authorList>
            <consortium name="The Broad Institute Genomics Platform"/>
            <consortium name="The Broad Institute Genome Sequencing Center for Infectious Disease"/>
            <person name="Wu L."/>
            <person name="Ma J."/>
        </authorList>
    </citation>
    <scope>NUCLEOTIDE SEQUENCE [LARGE SCALE GENOMIC DNA]</scope>
    <source>
        <strain evidence="7">KCTC 42730</strain>
    </source>
</reference>
<feature type="domain" description="HTH lysR-type" evidence="5">
    <location>
        <begin position="1"/>
        <end position="58"/>
    </location>
</feature>
<dbReference type="PROSITE" id="PS50931">
    <property type="entry name" value="HTH_LYSR"/>
    <property type="match status" value="1"/>
</dbReference>
<dbReference type="InterPro" id="IPR036390">
    <property type="entry name" value="WH_DNA-bd_sf"/>
</dbReference>
<keyword evidence="2" id="KW-0805">Transcription regulation</keyword>
<evidence type="ECO:0000256" key="4">
    <source>
        <dbReference type="ARBA" id="ARBA00023163"/>
    </source>
</evidence>
<dbReference type="Gene3D" id="1.10.10.10">
    <property type="entry name" value="Winged helix-like DNA-binding domain superfamily/Winged helix DNA-binding domain"/>
    <property type="match status" value="1"/>
</dbReference>
<dbReference type="PRINTS" id="PR00039">
    <property type="entry name" value="HTHLYSR"/>
</dbReference>
<dbReference type="Pfam" id="PF00126">
    <property type="entry name" value="HTH_1"/>
    <property type="match status" value="1"/>
</dbReference>
<dbReference type="Proteomes" id="UP001595453">
    <property type="component" value="Unassembled WGS sequence"/>
</dbReference>